<dbReference type="STRING" id="61819.ENSACIP00000016051"/>
<dbReference type="Proteomes" id="UP000261340">
    <property type="component" value="Unplaced"/>
</dbReference>
<evidence type="ECO:0000313" key="2">
    <source>
        <dbReference type="Ensembl" id="ENSACIP00000016051.1"/>
    </source>
</evidence>
<accession>A0A3Q0RZ89</accession>
<reference evidence="2" key="1">
    <citation type="submission" date="2025-08" db="UniProtKB">
        <authorList>
            <consortium name="Ensembl"/>
        </authorList>
    </citation>
    <scope>IDENTIFICATION</scope>
</reference>
<evidence type="ECO:0000313" key="3">
    <source>
        <dbReference type="Proteomes" id="UP000261340"/>
    </source>
</evidence>
<keyword evidence="3" id="KW-1185">Reference proteome</keyword>
<organism evidence="2 3">
    <name type="scientific">Amphilophus citrinellus</name>
    <name type="common">Midas cichlid</name>
    <name type="synonym">Cichlasoma citrinellum</name>
    <dbReference type="NCBI Taxonomy" id="61819"/>
    <lineage>
        <taxon>Eukaryota</taxon>
        <taxon>Metazoa</taxon>
        <taxon>Chordata</taxon>
        <taxon>Craniata</taxon>
        <taxon>Vertebrata</taxon>
        <taxon>Euteleostomi</taxon>
        <taxon>Actinopterygii</taxon>
        <taxon>Neopterygii</taxon>
        <taxon>Teleostei</taxon>
        <taxon>Neoteleostei</taxon>
        <taxon>Acanthomorphata</taxon>
        <taxon>Ovalentaria</taxon>
        <taxon>Cichlomorphae</taxon>
        <taxon>Cichliformes</taxon>
        <taxon>Cichlidae</taxon>
        <taxon>New World cichlids</taxon>
        <taxon>Cichlasomatinae</taxon>
        <taxon>Heroini</taxon>
        <taxon>Amphilophus</taxon>
    </lineage>
</organism>
<feature type="region of interest" description="Disordered" evidence="1">
    <location>
        <begin position="126"/>
        <end position="156"/>
    </location>
</feature>
<evidence type="ECO:0000256" key="1">
    <source>
        <dbReference type="SAM" id="MobiDB-lite"/>
    </source>
</evidence>
<dbReference type="Ensembl" id="ENSACIT00000016473.1">
    <property type="protein sequence ID" value="ENSACIP00000016051.1"/>
    <property type="gene ID" value="ENSACIG00000012473.1"/>
</dbReference>
<proteinExistence type="predicted"/>
<dbReference type="AlphaFoldDB" id="A0A3Q0RZ89"/>
<dbReference type="GeneTree" id="ENSGT00960000186914"/>
<sequence length="156" mass="17278">MKRLHFGVFTKLFIKLSCLKYDLGSLVTYEKHEVANSTRAESHALFILVFVMRNFHHTIFGLHHQLLSLLSHQVAWMHERGPQVARPVSAGECGDILGQGGHAEGLVKDTAALVPITEWVPARAAEQGEGNMSLSHDDDDDPDISLKPQRSAAVCR</sequence>
<reference evidence="2" key="2">
    <citation type="submission" date="2025-09" db="UniProtKB">
        <authorList>
            <consortium name="Ensembl"/>
        </authorList>
    </citation>
    <scope>IDENTIFICATION</scope>
</reference>
<protein>
    <submittedName>
        <fullName evidence="2">Uncharacterized protein</fullName>
    </submittedName>
</protein>
<name>A0A3Q0RZ89_AMPCI</name>